<feature type="active site" evidence="1">
    <location>
        <position position="198"/>
    </location>
</feature>
<proteinExistence type="predicted"/>
<feature type="binding site" evidence="2">
    <location>
        <begin position="202"/>
        <end position="209"/>
    </location>
    <ligand>
        <name>ATP</name>
        <dbReference type="ChEBI" id="CHEBI:30616"/>
    </ligand>
</feature>
<dbReference type="InterPro" id="IPR003812">
    <property type="entry name" value="Fido"/>
</dbReference>
<dbReference type="PROSITE" id="PS51459">
    <property type="entry name" value="FIDO"/>
    <property type="match status" value="1"/>
</dbReference>
<dbReference type="InterPro" id="IPR036388">
    <property type="entry name" value="WH-like_DNA-bd_sf"/>
</dbReference>
<dbReference type="InterPro" id="IPR036597">
    <property type="entry name" value="Fido-like_dom_sf"/>
</dbReference>
<sequence>MSNVSVHTLNLDLNWELITLLSEIDRFDAAWTAIERREGQSLKELKSIATVRSVGASTRIEGSKLSDAEVDVLLKNIDISRLQERDQQEVVGYFEVLDLIGEHYSNIQISENGLKNLHNQLMRYSEKDQWHKGDYKQASNAVQANMPDGTTQIIFQTAEPGFATEEAMRALVEWHDKDNTAHPLIKCALFSYEFVTIHPFQDGNGRLSRLLATLLLRKYGYEWIQYVSLEHEIESQKTEYYRVLRSCQAQRPGEDITPWVLFFLNSLKNIQTSLLTKLSTHGVERSITKRDAAVLVIIESNPGIKSSEIAKKLDISSPTMKRILAELVEKKLIEKQGAGPGTNYNIL</sequence>
<dbReference type="Pfam" id="PF02661">
    <property type="entry name" value="Fic"/>
    <property type="match status" value="1"/>
</dbReference>
<dbReference type="InterPro" id="IPR000835">
    <property type="entry name" value="HTH_MarR-typ"/>
</dbReference>
<evidence type="ECO:0000313" key="5">
    <source>
        <dbReference type="Proteomes" id="UP000613193"/>
    </source>
</evidence>
<dbReference type="InterPro" id="IPR040198">
    <property type="entry name" value="Fido_containing"/>
</dbReference>
<name>A0A934PSK4_9SPHI</name>
<dbReference type="Gene3D" id="1.10.3290.10">
    <property type="entry name" value="Fido-like domain"/>
    <property type="match status" value="1"/>
</dbReference>
<dbReference type="GO" id="GO:0005524">
    <property type="term" value="F:ATP binding"/>
    <property type="evidence" value="ECO:0007669"/>
    <property type="project" value="UniProtKB-KW"/>
</dbReference>
<dbReference type="InterPro" id="IPR036390">
    <property type="entry name" value="WH_DNA-bd_sf"/>
</dbReference>
<evidence type="ECO:0000256" key="2">
    <source>
        <dbReference type="PIRSR" id="PIRSR640198-2"/>
    </source>
</evidence>
<gene>
    <name evidence="4" type="ORF">I5M19_11960</name>
</gene>
<dbReference type="Pfam" id="PF01047">
    <property type="entry name" value="MarR"/>
    <property type="match status" value="1"/>
</dbReference>
<feature type="domain" description="Fido" evidence="3">
    <location>
        <begin position="109"/>
        <end position="265"/>
    </location>
</feature>
<feature type="binding site" evidence="2">
    <location>
        <begin position="240"/>
        <end position="241"/>
    </location>
    <ligand>
        <name>ATP</name>
        <dbReference type="ChEBI" id="CHEBI:30616"/>
    </ligand>
</feature>
<evidence type="ECO:0000259" key="3">
    <source>
        <dbReference type="PROSITE" id="PS51459"/>
    </source>
</evidence>
<dbReference type="AlphaFoldDB" id="A0A934PSK4"/>
<dbReference type="PANTHER" id="PTHR13504:SF38">
    <property type="entry name" value="FIDO DOMAIN-CONTAINING PROTEIN"/>
    <property type="match status" value="1"/>
</dbReference>
<protein>
    <submittedName>
        <fullName evidence="4">Fic family protein</fullName>
    </submittedName>
</protein>
<reference evidence="4" key="1">
    <citation type="submission" date="2020-12" db="EMBL/GenBank/DDBJ databases">
        <title>Bacterial novel species Mucilaginibacter sp. SD-g isolated from soil.</title>
        <authorList>
            <person name="Jung H.-Y."/>
        </authorList>
    </citation>
    <scope>NUCLEOTIDE SEQUENCE</scope>
    <source>
        <strain evidence="4">SD-g</strain>
    </source>
</reference>
<evidence type="ECO:0000313" key="4">
    <source>
        <dbReference type="EMBL" id="MBK0380028.1"/>
    </source>
</evidence>
<keyword evidence="5" id="KW-1185">Reference proteome</keyword>
<keyword evidence="2" id="KW-0067">ATP-binding</keyword>
<dbReference type="SUPFAM" id="SSF140931">
    <property type="entry name" value="Fic-like"/>
    <property type="match status" value="1"/>
</dbReference>
<dbReference type="SUPFAM" id="SSF46785">
    <property type="entry name" value="Winged helix' DNA-binding domain"/>
    <property type="match status" value="1"/>
</dbReference>
<dbReference type="Gene3D" id="1.10.10.10">
    <property type="entry name" value="Winged helix-like DNA-binding domain superfamily/Winged helix DNA-binding domain"/>
    <property type="match status" value="1"/>
</dbReference>
<accession>A0A934PSK4</accession>
<dbReference type="Proteomes" id="UP000613193">
    <property type="component" value="Unassembled WGS sequence"/>
</dbReference>
<organism evidence="4 5">
    <name type="scientific">Mucilaginibacter segetis</name>
    <dbReference type="NCBI Taxonomy" id="2793071"/>
    <lineage>
        <taxon>Bacteria</taxon>
        <taxon>Pseudomonadati</taxon>
        <taxon>Bacteroidota</taxon>
        <taxon>Sphingobacteriia</taxon>
        <taxon>Sphingobacteriales</taxon>
        <taxon>Sphingobacteriaceae</taxon>
        <taxon>Mucilaginibacter</taxon>
    </lineage>
</organism>
<dbReference type="GO" id="GO:0003700">
    <property type="term" value="F:DNA-binding transcription factor activity"/>
    <property type="evidence" value="ECO:0007669"/>
    <property type="project" value="InterPro"/>
</dbReference>
<comment type="caution">
    <text evidence="4">The sequence shown here is derived from an EMBL/GenBank/DDBJ whole genome shotgun (WGS) entry which is preliminary data.</text>
</comment>
<dbReference type="EMBL" id="JAEHFW010000002">
    <property type="protein sequence ID" value="MBK0380028.1"/>
    <property type="molecule type" value="Genomic_DNA"/>
</dbReference>
<dbReference type="RefSeq" id="WP_200066561.1">
    <property type="nucleotide sequence ID" value="NZ_JAEHFW010000002.1"/>
</dbReference>
<evidence type="ECO:0000256" key="1">
    <source>
        <dbReference type="PIRSR" id="PIRSR640198-1"/>
    </source>
</evidence>
<dbReference type="PANTHER" id="PTHR13504">
    <property type="entry name" value="FIDO DOMAIN-CONTAINING PROTEIN DDB_G0283145"/>
    <property type="match status" value="1"/>
</dbReference>
<keyword evidence="2" id="KW-0547">Nucleotide-binding</keyword>